<dbReference type="Proteomes" id="UP000010552">
    <property type="component" value="Unassembled WGS sequence"/>
</dbReference>
<accession>L5KKX4</accession>
<organism evidence="1 2">
    <name type="scientific">Pteropus alecto</name>
    <name type="common">Black flying fox</name>
    <dbReference type="NCBI Taxonomy" id="9402"/>
    <lineage>
        <taxon>Eukaryota</taxon>
        <taxon>Metazoa</taxon>
        <taxon>Chordata</taxon>
        <taxon>Craniata</taxon>
        <taxon>Vertebrata</taxon>
        <taxon>Euteleostomi</taxon>
        <taxon>Mammalia</taxon>
        <taxon>Eutheria</taxon>
        <taxon>Laurasiatheria</taxon>
        <taxon>Chiroptera</taxon>
        <taxon>Yinpterochiroptera</taxon>
        <taxon>Pteropodoidea</taxon>
        <taxon>Pteropodidae</taxon>
        <taxon>Pteropodinae</taxon>
        <taxon>Pteropus</taxon>
    </lineage>
</organism>
<dbReference type="InParanoid" id="L5KKX4"/>
<dbReference type="EMBL" id="KB030661">
    <property type="protein sequence ID" value="ELK12210.1"/>
    <property type="molecule type" value="Genomic_DNA"/>
</dbReference>
<name>L5KKX4_PTEAL</name>
<keyword evidence="2" id="KW-1185">Reference proteome</keyword>
<proteinExistence type="predicted"/>
<evidence type="ECO:0000313" key="2">
    <source>
        <dbReference type="Proteomes" id="UP000010552"/>
    </source>
</evidence>
<evidence type="ECO:0000313" key="1">
    <source>
        <dbReference type="EMBL" id="ELK12210.1"/>
    </source>
</evidence>
<reference evidence="2" key="1">
    <citation type="journal article" date="2013" name="Science">
        <title>Comparative analysis of bat genomes provides insight into the evolution of flight and immunity.</title>
        <authorList>
            <person name="Zhang G."/>
            <person name="Cowled C."/>
            <person name="Shi Z."/>
            <person name="Huang Z."/>
            <person name="Bishop-Lilly K.A."/>
            <person name="Fang X."/>
            <person name="Wynne J.W."/>
            <person name="Xiong Z."/>
            <person name="Baker M.L."/>
            <person name="Zhao W."/>
            <person name="Tachedjian M."/>
            <person name="Zhu Y."/>
            <person name="Zhou P."/>
            <person name="Jiang X."/>
            <person name="Ng J."/>
            <person name="Yang L."/>
            <person name="Wu L."/>
            <person name="Xiao J."/>
            <person name="Feng Y."/>
            <person name="Chen Y."/>
            <person name="Sun X."/>
            <person name="Zhang Y."/>
            <person name="Marsh G.A."/>
            <person name="Crameri G."/>
            <person name="Broder C.C."/>
            <person name="Frey K.G."/>
            <person name="Wang L.F."/>
            <person name="Wang J."/>
        </authorList>
    </citation>
    <scope>NUCLEOTIDE SEQUENCE [LARGE SCALE GENOMIC DNA]</scope>
</reference>
<sequence>MEVTQVAAVPEGDRPLPRKTTLGGAALRFRHGNNAAALPGVCNVAPRVTAGKPTPLGRLRATTLHRHPRLLPASTHDPSGTNFLVLEMSVGTPVP</sequence>
<gene>
    <name evidence="1" type="ORF">PAL_GLEAN10014483</name>
</gene>
<protein>
    <submittedName>
        <fullName evidence="1">Uncharacterized protein</fullName>
    </submittedName>
</protein>
<dbReference type="AlphaFoldDB" id="L5KKX4"/>